<dbReference type="EMBL" id="JADIMQ010000025">
    <property type="protein sequence ID" value="MBO8447968.1"/>
    <property type="molecule type" value="Genomic_DNA"/>
</dbReference>
<evidence type="ECO:0000313" key="2">
    <source>
        <dbReference type="EMBL" id="MBO8447968.1"/>
    </source>
</evidence>
<sequence length="209" mass="22130">MKKIYFVILAAVFFSAGPDMSGQSLKDLFNKEAIKDVVGSVVEGLDVIPENIAGDWTYSGVAVRLTGDDILGNAASALATSQIEETLDGYLEKIGLKQDTFGYTFNADSTFATTSGKLKFSGTYTFSPEDDTIVLDYGKEGRLGGVSLKAGATVSLNTMELLFNADKLLDFIEKVSSVAGGSGIGSLTALLNQYDGIKIGFSLSRKSAE</sequence>
<proteinExistence type="predicted"/>
<gene>
    <name evidence="2" type="ORF">IAC29_01690</name>
</gene>
<organism evidence="2 3">
    <name type="scientific">Candidatus Cryptobacteroides merdigallinarum</name>
    <dbReference type="NCBI Taxonomy" id="2840770"/>
    <lineage>
        <taxon>Bacteria</taxon>
        <taxon>Pseudomonadati</taxon>
        <taxon>Bacteroidota</taxon>
        <taxon>Bacteroidia</taxon>
        <taxon>Bacteroidales</taxon>
        <taxon>Candidatus Cryptobacteroides</taxon>
    </lineage>
</organism>
<dbReference type="InterPro" id="IPR032575">
    <property type="entry name" value="DUF4923"/>
</dbReference>
<reference evidence="2" key="1">
    <citation type="submission" date="2020-10" db="EMBL/GenBank/DDBJ databases">
        <authorList>
            <person name="Gilroy R."/>
        </authorList>
    </citation>
    <scope>NUCLEOTIDE SEQUENCE</scope>
    <source>
        <strain evidence="2">20514</strain>
    </source>
</reference>
<evidence type="ECO:0000313" key="3">
    <source>
        <dbReference type="Proteomes" id="UP000810252"/>
    </source>
</evidence>
<dbReference type="Pfam" id="PF16270">
    <property type="entry name" value="DUF4923"/>
    <property type="match status" value="1"/>
</dbReference>
<reference evidence="2" key="2">
    <citation type="journal article" date="2021" name="PeerJ">
        <title>Extensive microbial diversity within the chicken gut microbiome revealed by metagenomics and culture.</title>
        <authorList>
            <person name="Gilroy R."/>
            <person name="Ravi A."/>
            <person name="Getino M."/>
            <person name="Pursley I."/>
            <person name="Horton D.L."/>
            <person name="Alikhan N.F."/>
            <person name="Baker D."/>
            <person name="Gharbi K."/>
            <person name="Hall N."/>
            <person name="Watson M."/>
            <person name="Adriaenssens E.M."/>
            <person name="Foster-Nyarko E."/>
            <person name="Jarju S."/>
            <person name="Secka A."/>
            <person name="Antonio M."/>
            <person name="Oren A."/>
            <person name="Chaudhuri R.R."/>
            <person name="La Ragione R."/>
            <person name="Hildebrand F."/>
            <person name="Pallen M.J."/>
        </authorList>
    </citation>
    <scope>NUCLEOTIDE SEQUENCE</scope>
    <source>
        <strain evidence="2">20514</strain>
    </source>
</reference>
<feature type="domain" description="DUF4923" evidence="1">
    <location>
        <begin position="25"/>
        <end position="205"/>
    </location>
</feature>
<protein>
    <submittedName>
        <fullName evidence="2">DUF4923 family protein</fullName>
    </submittedName>
</protein>
<name>A0A9D9EJ87_9BACT</name>
<comment type="caution">
    <text evidence="2">The sequence shown here is derived from an EMBL/GenBank/DDBJ whole genome shotgun (WGS) entry which is preliminary data.</text>
</comment>
<dbReference type="Proteomes" id="UP000810252">
    <property type="component" value="Unassembled WGS sequence"/>
</dbReference>
<dbReference type="AlphaFoldDB" id="A0A9D9EJ87"/>
<evidence type="ECO:0000259" key="1">
    <source>
        <dbReference type="Pfam" id="PF16270"/>
    </source>
</evidence>
<accession>A0A9D9EJ87</accession>